<accession>A0A5Q0GU28</accession>
<feature type="compositionally biased region" description="Pro residues" evidence="2">
    <location>
        <begin position="256"/>
        <end position="283"/>
    </location>
</feature>
<dbReference type="AlphaFoldDB" id="A0A5Q0GU28"/>
<comment type="similarity">
    <text evidence="1">Belongs to the mycobacterial PPE family.</text>
</comment>
<dbReference type="Proteomes" id="UP000325787">
    <property type="component" value="Chromosome"/>
</dbReference>
<evidence type="ECO:0000256" key="1">
    <source>
        <dbReference type="ARBA" id="ARBA00010652"/>
    </source>
</evidence>
<evidence type="ECO:0000313" key="4">
    <source>
        <dbReference type="EMBL" id="QFZ17596.1"/>
    </source>
</evidence>
<protein>
    <submittedName>
        <fullName evidence="4">PPE domain-containing protein</fullName>
    </submittedName>
</protein>
<keyword evidence="5" id="KW-1185">Reference proteome</keyword>
<evidence type="ECO:0000259" key="3">
    <source>
        <dbReference type="Pfam" id="PF00823"/>
    </source>
</evidence>
<organism evidence="4 5">
    <name type="scientific">Saccharothrix syringae</name>
    <name type="common">Nocardiopsis syringae</name>
    <dbReference type="NCBI Taxonomy" id="103733"/>
    <lineage>
        <taxon>Bacteria</taxon>
        <taxon>Bacillati</taxon>
        <taxon>Actinomycetota</taxon>
        <taxon>Actinomycetes</taxon>
        <taxon>Pseudonocardiales</taxon>
        <taxon>Pseudonocardiaceae</taxon>
        <taxon>Saccharothrix</taxon>
    </lineage>
</organism>
<reference evidence="5" key="1">
    <citation type="journal article" date="2021" name="Curr. Microbiol.">
        <title>Complete genome of nocamycin-producing strain Saccharothrix syringae NRRL B-16468 reveals the biosynthetic potential for secondary metabolites.</title>
        <authorList>
            <person name="Mo X."/>
            <person name="Yang S."/>
        </authorList>
    </citation>
    <scope>NUCLEOTIDE SEQUENCE [LARGE SCALE GENOMIC DNA]</scope>
    <source>
        <strain evidence="5">ATCC 51364 / DSM 43886 / JCM 6844 / KCTC 9398 / NBRC 14523 / NRRL B-16468 / INA 2240</strain>
    </source>
</reference>
<name>A0A5Q0GU28_SACSY</name>
<feature type="compositionally biased region" description="Gly residues" evidence="2">
    <location>
        <begin position="297"/>
        <end position="333"/>
    </location>
</feature>
<dbReference type="Gene3D" id="1.20.1260.20">
    <property type="entry name" value="PPE superfamily"/>
    <property type="match status" value="1"/>
</dbReference>
<dbReference type="SUPFAM" id="SSF140459">
    <property type="entry name" value="PE/PPE dimer-like"/>
    <property type="match status" value="1"/>
</dbReference>
<feature type="region of interest" description="Disordered" evidence="2">
    <location>
        <begin position="187"/>
        <end position="423"/>
    </location>
</feature>
<feature type="domain" description="PPE" evidence="3">
    <location>
        <begin position="20"/>
        <end position="171"/>
    </location>
</feature>
<dbReference type="Pfam" id="PF00823">
    <property type="entry name" value="PPE"/>
    <property type="match status" value="1"/>
</dbReference>
<dbReference type="EMBL" id="CP034550">
    <property type="protein sequence ID" value="QFZ17596.1"/>
    <property type="molecule type" value="Genomic_DNA"/>
</dbReference>
<evidence type="ECO:0000256" key="2">
    <source>
        <dbReference type="SAM" id="MobiDB-lite"/>
    </source>
</evidence>
<feature type="compositionally biased region" description="Gly residues" evidence="2">
    <location>
        <begin position="367"/>
        <end position="378"/>
    </location>
</feature>
<proteinExistence type="inferred from homology"/>
<sequence>MGIGNHNFDAQSHRQLYDKIHGGPGHAAAQAVDDAWNDFRAVMGNAKAELTSAGAEAGASWIGAAGERFTAGNAPLVQWAEDARAAGVETHNSFLAQTSHYSGAVTGMPEPVEVTSTANDDYWGVPAGFTHLVGGQTDQDVQEQRAQEAKREAVRVMNDYRDGASAAVDSLGAFTPPPAVTARVVEPATAGQPEAQRHQQHSPHVAEHRWGTTNPPTDRGTPVPDGQPVPPAVAPIGGDTGTSGVTTPSDAAARPAPVPVPPPQHAPPPPPAAAPFAPGPMGPSPLGTRNPPAGARGTRGFGGTPGGGAPGGRGSGGPGGGPRWAGGTPGQPGHGADRPLGPGTSSGIGGARQPTDRPGAGTPAARGGTGGPVAGGPAGAPQRGRDEDDLEHRTAPYLEELEDVWGQDDVPAVAPPVIGDDHR</sequence>
<dbReference type="InterPro" id="IPR038332">
    <property type="entry name" value="PPE_sf"/>
</dbReference>
<dbReference type="OrthoDB" id="3700986at2"/>
<dbReference type="RefSeq" id="WP_033432560.1">
    <property type="nucleotide sequence ID" value="NZ_CP034550.1"/>
</dbReference>
<feature type="compositionally biased region" description="Basic and acidic residues" evidence="2">
    <location>
        <begin position="383"/>
        <end position="394"/>
    </location>
</feature>
<gene>
    <name evidence="4" type="ORF">EKG83_08995</name>
</gene>
<feature type="compositionally biased region" description="Low complexity" evidence="2">
    <location>
        <begin position="357"/>
        <end position="366"/>
    </location>
</feature>
<dbReference type="InterPro" id="IPR000030">
    <property type="entry name" value="PPE_dom"/>
</dbReference>
<evidence type="ECO:0000313" key="5">
    <source>
        <dbReference type="Proteomes" id="UP000325787"/>
    </source>
</evidence>
<dbReference type="KEGG" id="ssyi:EKG83_08995"/>